<reference evidence="7" key="1">
    <citation type="submission" date="2016-10" db="EMBL/GenBank/DDBJ databases">
        <authorList>
            <person name="Varghese N."/>
            <person name="Submissions S."/>
        </authorList>
    </citation>
    <scope>NUCLEOTIDE SEQUENCE [LARGE SCALE GENOMIC DNA]</scope>
    <source>
        <strain evidence="7">930I</strain>
    </source>
</reference>
<gene>
    <name evidence="6" type="ORF">SAMN05421742_10656</name>
</gene>
<evidence type="ECO:0000313" key="7">
    <source>
        <dbReference type="Proteomes" id="UP000217076"/>
    </source>
</evidence>
<protein>
    <submittedName>
        <fullName evidence="6">Cyclopropane-fatty-acyl-phospholipid synthase</fullName>
    </submittedName>
</protein>
<keyword evidence="7" id="KW-1185">Reference proteome</keyword>
<dbReference type="STRING" id="83401.SAMN05421742_10656"/>
<sequence>MTLWLLDHLLERIVRTGTLTRVWVDGRRRGFGDDTGPEVVMAVHDRRLPWRLLLNPSLALGDAYMDGTVTLPSADIRQLLDLLCRNLGTGSAPWAVNRLARAARFVARRAAQHNPAHRAADRVAHHYDLPDRLYDLFLDADRQYSAAYFLSGDDDLDTAQAQKKRHIAAKLCLAPGQRVLDIGCGWGGLALHLAQHQGDASVIGITLSREQLRIATARAERAGLAQRVDFQYRDYRHLQGRFERVVSVGMFEHVGVTHYRAFFRRLHDLLSDDGVALLHTIGRSDGPGATDPWIRKYIFPGGYIPALSEILPHIEDSGLIVTDIEVLRLHYAQTLAHWLARFQANRAQFDAVHDARFQRMWEFYLAGSEMAFRHGGMVVFQIQMARRQDAVPLVRDYITETERRHPLPPPVTPPSRF</sequence>
<accession>A0A1G8BK16</accession>
<dbReference type="InterPro" id="IPR003333">
    <property type="entry name" value="CMAS"/>
</dbReference>
<dbReference type="Pfam" id="PF02353">
    <property type="entry name" value="CMAS"/>
    <property type="match status" value="1"/>
</dbReference>
<dbReference type="AlphaFoldDB" id="A0A1G8BK16"/>
<evidence type="ECO:0000256" key="4">
    <source>
        <dbReference type="ARBA" id="ARBA00022691"/>
    </source>
</evidence>
<dbReference type="GO" id="GO:0008168">
    <property type="term" value="F:methyltransferase activity"/>
    <property type="evidence" value="ECO:0007669"/>
    <property type="project" value="UniProtKB-KW"/>
</dbReference>
<dbReference type="SUPFAM" id="SSF53335">
    <property type="entry name" value="S-adenosyl-L-methionine-dependent methyltransferases"/>
    <property type="match status" value="1"/>
</dbReference>
<dbReference type="OrthoDB" id="9782855at2"/>
<evidence type="ECO:0000256" key="1">
    <source>
        <dbReference type="ARBA" id="ARBA00010815"/>
    </source>
</evidence>
<keyword evidence="4" id="KW-0949">S-adenosyl-L-methionine</keyword>
<evidence type="ECO:0000256" key="2">
    <source>
        <dbReference type="ARBA" id="ARBA00022603"/>
    </source>
</evidence>
<dbReference type="Proteomes" id="UP000217076">
    <property type="component" value="Unassembled WGS sequence"/>
</dbReference>
<keyword evidence="5" id="KW-0443">Lipid metabolism</keyword>
<keyword evidence="2" id="KW-0489">Methyltransferase</keyword>
<dbReference type="InterPro" id="IPR050723">
    <property type="entry name" value="CFA/CMAS"/>
</dbReference>
<dbReference type="PIRSF" id="PIRSF003085">
    <property type="entry name" value="CMAS"/>
    <property type="match status" value="1"/>
</dbReference>
<keyword evidence="3" id="KW-0808">Transferase</keyword>
<name>A0A1G8BK16_9PROT</name>
<dbReference type="EMBL" id="FNCV01000006">
    <property type="protein sequence ID" value="SDH33501.1"/>
    <property type="molecule type" value="Genomic_DNA"/>
</dbReference>
<dbReference type="GO" id="GO:0032259">
    <property type="term" value="P:methylation"/>
    <property type="evidence" value="ECO:0007669"/>
    <property type="project" value="UniProtKB-KW"/>
</dbReference>
<dbReference type="PANTHER" id="PTHR43667">
    <property type="entry name" value="CYCLOPROPANE-FATTY-ACYL-PHOSPHOLIPID SYNTHASE"/>
    <property type="match status" value="1"/>
</dbReference>
<organism evidence="6 7">
    <name type="scientific">Roseospirillum parvum</name>
    <dbReference type="NCBI Taxonomy" id="83401"/>
    <lineage>
        <taxon>Bacteria</taxon>
        <taxon>Pseudomonadati</taxon>
        <taxon>Pseudomonadota</taxon>
        <taxon>Alphaproteobacteria</taxon>
        <taxon>Rhodospirillales</taxon>
        <taxon>Rhodospirillaceae</taxon>
        <taxon>Roseospirillum</taxon>
    </lineage>
</organism>
<proteinExistence type="inferred from homology"/>
<dbReference type="InterPro" id="IPR029063">
    <property type="entry name" value="SAM-dependent_MTases_sf"/>
</dbReference>
<dbReference type="CDD" id="cd02440">
    <property type="entry name" value="AdoMet_MTases"/>
    <property type="match status" value="1"/>
</dbReference>
<dbReference type="RefSeq" id="WP_092619315.1">
    <property type="nucleotide sequence ID" value="NZ_FNCV01000006.1"/>
</dbReference>
<dbReference type="PANTHER" id="PTHR43667:SF1">
    <property type="entry name" value="CYCLOPROPANE-FATTY-ACYL-PHOSPHOLIPID SYNTHASE"/>
    <property type="match status" value="1"/>
</dbReference>
<evidence type="ECO:0000256" key="5">
    <source>
        <dbReference type="ARBA" id="ARBA00023098"/>
    </source>
</evidence>
<dbReference type="Gene3D" id="3.40.50.150">
    <property type="entry name" value="Vaccinia Virus protein VP39"/>
    <property type="match status" value="1"/>
</dbReference>
<dbReference type="GO" id="GO:0008610">
    <property type="term" value="P:lipid biosynthetic process"/>
    <property type="evidence" value="ECO:0007669"/>
    <property type="project" value="InterPro"/>
</dbReference>
<comment type="similarity">
    <text evidence="1">Belongs to the CFA/CMAS family.</text>
</comment>
<evidence type="ECO:0000256" key="3">
    <source>
        <dbReference type="ARBA" id="ARBA00022679"/>
    </source>
</evidence>
<evidence type="ECO:0000313" key="6">
    <source>
        <dbReference type="EMBL" id="SDH33501.1"/>
    </source>
</evidence>